<gene>
    <name evidence="2" type="ORF">AVDCRST_MAG16-1116</name>
</gene>
<proteinExistence type="predicted"/>
<feature type="non-terminal residue" evidence="2">
    <location>
        <position position="1"/>
    </location>
</feature>
<protein>
    <submittedName>
        <fullName evidence="2">Uncharacterized protein</fullName>
    </submittedName>
</protein>
<sequence>RVRPARRRPRVRARPPRGPRPGRAGARRQHPGPGRPVARRLRPGGRPGRPAGPRGRRAGLARSRAAPGGGGRVAGDDPEPRRPGRTVARATL</sequence>
<dbReference type="EMBL" id="CADCUE010000094">
    <property type="protein sequence ID" value="CAA9327801.1"/>
    <property type="molecule type" value="Genomic_DNA"/>
</dbReference>
<feature type="region of interest" description="Disordered" evidence="1">
    <location>
        <begin position="1"/>
        <end position="92"/>
    </location>
</feature>
<evidence type="ECO:0000313" key="2">
    <source>
        <dbReference type="EMBL" id="CAA9327801.1"/>
    </source>
</evidence>
<feature type="non-terminal residue" evidence="2">
    <location>
        <position position="92"/>
    </location>
</feature>
<accession>A0A6J4LC46</accession>
<organism evidence="2">
    <name type="scientific">uncultured Frankineae bacterium</name>
    <dbReference type="NCBI Taxonomy" id="437475"/>
    <lineage>
        <taxon>Bacteria</taxon>
        <taxon>Bacillati</taxon>
        <taxon>Actinomycetota</taxon>
        <taxon>Actinomycetes</taxon>
        <taxon>Frankiales</taxon>
        <taxon>environmental samples</taxon>
    </lineage>
</organism>
<name>A0A6J4LC46_9ACTN</name>
<reference evidence="2" key="1">
    <citation type="submission" date="2020-02" db="EMBL/GenBank/DDBJ databases">
        <authorList>
            <person name="Meier V. D."/>
        </authorList>
    </citation>
    <scope>NUCLEOTIDE SEQUENCE</scope>
    <source>
        <strain evidence="2">AVDCRST_MAG16</strain>
    </source>
</reference>
<feature type="compositionally biased region" description="Basic residues" evidence="1">
    <location>
        <begin position="1"/>
        <end position="17"/>
    </location>
</feature>
<evidence type="ECO:0000256" key="1">
    <source>
        <dbReference type="SAM" id="MobiDB-lite"/>
    </source>
</evidence>
<dbReference type="AlphaFoldDB" id="A0A6J4LC46"/>